<feature type="region of interest" description="Disordered" evidence="1">
    <location>
        <begin position="710"/>
        <end position="731"/>
    </location>
</feature>
<name>A5DDI9_PICGU</name>
<protein>
    <submittedName>
        <fullName evidence="2">Uncharacterized protein</fullName>
    </submittedName>
</protein>
<evidence type="ECO:0000313" key="2">
    <source>
        <dbReference type="EMBL" id="EDK37242.2"/>
    </source>
</evidence>
<dbReference type="AlphaFoldDB" id="A5DDI9"/>
<keyword evidence="3" id="KW-1185">Reference proteome</keyword>
<dbReference type="OMA" id="LRTPMSK"/>
<dbReference type="EMBL" id="CH408156">
    <property type="protein sequence ID" value="EDK37242.2"/>
    <property type="molecule type" value="Genomic_DNA"/>
</dbReference>
<dbReference type="OrthoDB" id="4017072at2759"/>
<gene>
    <name evidence="2" type="ORF">PGUG_01340</name>
</gene>
<proteinExistence type="predicted"/>
<evidence type="ECO:0000256" key="1">
    <source>
        <dbReference type="SAM" id="MobiDB-lite"/>
    </source>
</evidence>
<evidence type="ECO:0000313" key="3">
    <source>
        <dbReference type="Proteomes" id="UP000001997"/>
    </source>
</evidence>
<dbReference type="InParanoid" id="A5DDI9"/>
<sequence length="731" mass="84150">MLGTLFRPRLSRQMLSVTQKSPVAWKMVHTMASRIIDKQHRLMYRTLEREKTRYKKSKIALNPRMRDLLVYLHKFKDGNVHHIHLKSPSHQAKNAELLEAVVFHIIMALHCINNNIPVEKHYRASLEEIKRRKEISRISNEDLDFDFDIDSNIQSLVEKFTIKNESSHSQSHLHDTQRTHLHLSLQIFNTLSDYKFSDLVSWIGSVSAPSVLDSCKSLATLTEIPPFVTSDLLLRTPMSPADLQLQIDVWYQFMADITTAYHHRNSHLKDIIDNLLFYSVVHDTSLLPDVLHRTLGHLTDKKKAFHFPFVNSEYLNKLMWTLAFDFTRISNQNQLVKSVVSAQEIIVKYMATVGKVRLKLEGHMGVVLAVNSISQTKARRFFTIAEQKFVDGSVLSSREMSCYNFTKTYLSDTPESLLDTFNSCAIDNFHSASLWFAFVTKLRQFDLMTVARSKKILEELVKHSDRLLITKDILSVLLYPLQSLKSMHEFMQILGSGQAGHNMVAAHISVLTPKYLAALYNNPEADVVPDSLWNFAEEVKALQLARHIYAKAKKTPKLVGIMLNGEAGLQPQRIYDLYKTELTDRGLFPDEQCLLALIVAASSSSETVLMWGNLYAPQVAIREFNIFTAGSDKRSSRYLRLSDKLWQRYIAMLVQFDYNSELSTILQRWVEIEFQPSPETLMALLRALPVDFASRCISHFEKLRRESIGDQLKGPSSWSWPTVEEMRQKRK</sequence>
<dbReference type="eggNOG" id="ENOG502SQ2E">
    <property type="taxonomic scope" value="Eukaryota"/>
</dbReference>
<accession>A5DDI9</accession>
<dbReference type="VEuPathDB" id="FungiDB:PGUG_01340"/>
<dbReference type="KEGG" id="pgu:PGUG_01340"/>
<dbReference type="RefSeq" id="XP_001485669.2">
    <property type="nucleotide sequence ID" value="XM_001485619.1"/>
</dbReference>
<dbReference type="GeneID" id="5128066"/>
<dbReference type="HOGENOM" id="CLU_395326_0_0_1"/>
<organism evidence="2 3">
    <name type="scientific">Meyerozyma guilliermondii (strain ATCC 6260 / CBS 566 / DSM 6381 / JCM 1539 / NBRC 10279 / NRRL Y-324)</name>
    <name type="common">Yeast</name>
    <name type="synonym">Candida guilliermondii</name>
    <dbReference type="NCBI Taxonomy" id="294746"/>
    <lineage>
        <taxon>Eukaryota</taxon>
        <taxon>Fungi</taxon>
        <taxon>Dikarya</taxon>
        <taxon>Ascomycota</taxon>
        <taxon>Saccharomycotina</taxon>
        <taxon>Pichiomycetes</taxon>
        <taxon>Debaryomycetaceae</taxon>
        <taxon>Meyerozyma</taxon>
    </lineage>
</organism>
<reference evidence="2 3" key="1">
    <citation type="journal article" date="2009" name="Nature">
        <title>Evolution of pathogenicity and sexual reproduction in eight Candida genomes.</title>
        <authorList>
            <person name="Butler G."/>
            <person name="Rasmussen M.D."/>
            <person name="Lin M.F."/>
            <person name="Santos M.A."/>
            <person name="Sakthikumar S."/>
            <person name="Munro C.A."/>
            <person name="Rheinbay E."/>
            <person name="Grabherr M."/>
            <person name="Forche A."/>
            <person name="Reedy J.L."/>
            <person name="Agrafioti I."/>
            <person name="Arnaud M.B."/>
            <person name="Bates S."/>
            <person name="Brown A.J."/>
            <person name="Brunke S."/>
            <person name="Costanzo M.C."/>
            <person name="Fitzpatrick D.A."/>
            <person name="de Groot P.W."/>
            <person name="Harris D."/>
            <person name="Hoyer L.L."/>
            <person name="Hube B."/>
            <person name="Klis F.M."/>
            <person name="Kodira C."/>
            <person name="Lennard N."/>
            <person name="Logue M.E."/>
            <person name="Martin R."/>
            <person name="Neiman A.M."/>
            <person name="Nikolaou E."/>
            <person name="Quail M.A."/>
            <person name="Quinn J."/>
            <person name="Santos M.C."/>
            <person name="Schmitzberger F.F."/>
            <person name="Sherlock G."/>
            <person name="Shah P."/>
            <person name="Silverstein K.A."/>
            <person name="Skrzypek M.S."/>
            <person name="Soll D."/>
            <person name="Staggs R."/>
            <person name="Stansfield I."/>
            <person name="Stumpf M.P."/>
            <person name="Sudbery P.E."/>
            <person name="Srikantha T."/>
            <person name="Zeng Q."/>
            <person name="Berman J."/>
            <person name="Berriman M."/>
            <person name="Heitman J."/>
            <person name="Gow N.A."/>
            <person name="Lorenz M.C."/>
            <person name="Birren B.W."/>
            <person name="Kellis M."/>
            <person name="Cuomo C.A."/>
        </authorList>
    </citation>
    <scope>NUCLEOTIDE SEQUENCE [LARGE SCALE GENOMIC DNA]</scope>
    <source>
        <strain evidence="3">ATCC 6260 / CBS 566 / DSM 6381 / JCM 1539 / NBRC 10279 / NRRL Y-324</strain>
    </source>
</reference>
<dbReference type="Proteomes" id="UP000001997">
    <property type="component" value="Unassembled WGS sequence"/>
</dbReference>